<dbReference type="EMBL" id="AVOT02048162">
    <property type="protein sequence ID" value="MBW0543399.1"/>
    <property type="molecule type" value="Genomic_DNA"/>
</dbReference>
<organism evidence="1 2">
    <name type="scientific">Austropuccinia psidii MF-1</name>
    <dbReference type="NCBI Taxonomy" id="1389203"/>
    <lineage>
        <taxon>Eukaryota</taxon>
        <taxon>Fungi</taxon>
        <taxon>Dikarya</taxon>
        <taxon>Basidiomycota</taxon>
        <taxon>Pucciniomycotina</taxon>
        <taxon>Pucciniomycetes</taxon>
        <taxon>Pucciniales</taxon>
        <taxon>Sphaerophragmiaceae</taxon>
        <taxon>Austropuccinia</taxon>
    </lineage>
</organism>
<comment type="caution">
    <text evidence="1">The sequence shown here is derived from an EMBL/GenBank/DDBJ whole genome shotgun (WGS) entry which is preliminary data.</text>
</comment>
<evidence type="ECO:0000313" key="2">
    <source>
        <dbReference type="Proteomes" id="UP000765509"/>
    </source>
</evidence>
<accession>A0A9Q3ILK6</accession>
<dbReference type="AlphaFoldDB" id="A0A9Q3ILK6"/>
<gene>
    <name evidence="1" type="ORF">O181_083114</name>
</gene>
<dbReference type="Proteomes" id="UP000765509">
    <property type="component" value="Unassembled WGS sequence"/>
</dbReference>
<evidence type="ECO:0000313" key="1">
    <source>
        <dbReference type="EMBL" id="MBW0543399.1"/>
    </source>
</evidence>
<proteinExistence type="predicted"/>
<keyword evidence="2" id="KW-1185">Reference proteome</keyword>
<name>A0A9Q3ILK6_9BASI</name>
<reference evidence="1" key="1">
    <citation type="submission" date="2021-03" db="EMBL/GenBank/DDBJ databases">
        <title>Draft genome sequence of rust myrtle Austropuccinia psidii MF-1, a brazilian biotype.</title>
        <authorList>
            <person name="Quecine M.C."/>
            <person name="Pachon D.M.R."/>
            <person name="Bonatelli M.L."/>
            <person name="Correr F.H."/>
            <person name="Franceschini L.M."/>
            <person name="Leite T.F."/>
            <person name="Margarido G.R.A."/>
            <person name="Almeida C.A."/>
            <person name="Ferrarezi J.A."/>
            <person name="Labate C.A."/>
        </authorList>
    </citation>
    <scope>NUCLEOTIDE SEQUENCE</scope>
    <source>
        <strain evidence="1">MF-1</strain>
    </source>
</reference>
<protein>
    <submittedName>
        <fullName evidence="1">Uncharacterized protein</fullName>
    </submittedName>
</protein>
<sequence length="175" mass="19800">MPRSKTRQIKTDMKIRSGLPHPSGHLICTDYLTIINWLSIKSNFKSCFGTSGSTSIGRPPSSNKHGFQLMAIEVNKKSQNCLSLSSNKIQDQWQTYKKKYMAAKKFKHLTGAGLMEEDESKGIKSMSEKLESMCLAMLKWMPSLATNPMSLLLQAMIHKKNTAYMVMMMIFGLIR</sequence>